<feature type="domain" description="Fungal STAND N-terminal Goodbye" evidence="2">
    <location>
        <begin position="354"/>
        <end position="475"/>
    </location>
</feature>
<dbReference type="STRING" id="670580.A0A1X6N046"/>
<dbReference type="InterPro" id="IPR027417">
    <property type="entry name" value="P-loop_NTPase"/>
</dbReference>
<keyword evidence="4" id="KW-1185">Reference proteome</keyword>
<dbReference type="SUPFAM" id="SSF48452">
    <property type="entry name" value="TPR-like"/>
    <property type="match status" value="3"/>
</dbReference>
<dbReference type="EMBL" id="KZ110597">
    <property type="protein sequence ID" value="OSX61984.1"/>
    <property type="molecule type" value="Genomic_DNA"/>
</dbReference>
<evidence type="ECO:0000313" key="4">
    <source>
        <dbReference type="Proteomes" id="UP000194127"/>
    </source>
</evidence>
<dbReference type="PANTHER" id="PTHR47691">
    <property type="entry name" value="REGULATOR-RELATED"/>
    <property type="match status" value="1"/>
</dbReference>
<organism evidence="3 4">
    <name type="scientific">Postia placenta MAD-698-R-SB12</name>
    <dbReference type="NCBI Taxonomy" id="670580"/>
    <lineage>
        <taxon>Eukaryota</taxon>
        <taxon>Fungi</taxon>
        <taxon>Dikarya</taxon>
        <taxon>Basidiomycota</taxon>
        <taxon>Agaricomycotina</taxon>
        <taxon>Agaricomycetes</taxon>
        <taxon>Polyporales</taxon>
        <taxon>Adustoporiaceae</taxon>
        <taxon>Rhodonia</taxon>
    </lineage>
</organism>
<dbReference type="Pfam" id="PF17109">
    <property type="entry name" value="Goodbye"/>
    <property type="match status" value="1"/>
</dbReference>
<dbReference type="InterPro" id="IPR019734">
    <property type="entry name" value="TPR_rpt"/>
</dbReference>
<dbReference type="SMART" id="SM00028">
    <property type="entry name" value="TPR"/>
    <property type="match status" value="7"/>
</dbReference>
<evidence type="ECO:0000256" key="1">
    <source>
        <dbReference type="PROSITE-ProRule" id="PRU00339"/>
    </source>
</evidence>
<dbReference type="PANTHER" id="PTHR47691:SF3">
    <property type="entry name" value="HTH-TYPE TRANSCRIPTIONAL REGULATOR RV0890C-RELATED"/>
    <property type="match status" value="1"/>
</dbReference>
<dbReference type="RefSeq" id="XP_024338778.1">
    <property type="nucleotide sequence ID" value="XM_024479043.1"/>
</dbReference>
<dbReference type="OrthoDB" id="1534087at2759"/>
<proteinExistence type="predicted"/>
<accession>A0A1X6N046</accession>
<dbReference type="InterPro" id="IPR031350">
    <property type="entry name" value="Goodbye_dom"/>
</dbReference>
<protein>
    <recommendedName>
        <fullName evidence="2">Fungal STAND N-terminal Goodbye domain-containing protein</fullName>
    </recommendedName>
</protein>
<keyword evidence="1" id="KW-0802">TPR repeat</keyword>
<evidence type="ECO:0000313" key="3">
    <source>
        <dbReference type="EMBL" id="OSX61984.1"/>
    </source>
</evidence>
<gene>
    <name evidence="3" type="ORF">POSPLADRAFT_1046476</name>
</gene>
<name>A0A1X6N046_9APHY</name>
<feature type="repeat" description="TPR" evidence="1">
    <location>
        <begin position="1404"/>
        <end position="1437"/>
    </location>
</feature>
<dbReference type="SUPFAM" id="SSF52540">
    <property type="entry name" value="P-loop containing nucleoside triphosphate hydrolases"/>
    <property type="match status" value="1"/>
</dbReference>
<reference evidence="3 4" key="1">
    <citation type="submission" date="2017-04" db="EMBL/GenBank/DDBJ databases">
        <title>Genome Sequence of the Model Brown-Rot Fungus Postia placenta SB12.</title>
        <authorList>
            <consortium name="DOE Joint Genome Institute"/>
            <person name="Gaskell J."/>
            <person name="Kersten P."/>
            <person name="Larrondo L.F."/>
            <person name="Canessa P."/>
            <person name="Martinez D."/>
            <person name="Hibbett D."/>
            <person name="Schmoll M."/>
            <person name="Kubicek C.P."/>
            <person name="Martinez A.T."/>
            <person name="Yadav J."/>
            <person name="Master E."/>
            <person name="Magnuson J.K."/>
            <person name="James T."/>
            <person name="Yaver D."/>
            <person name="Berka R."/>
            <person name="Labutti K."/>
            <person name="Lipzen A."/>
            <person name="Aerts A."/>
            <person name="Barry K."/>
            <person name="Henrissat B."/>
            <person name="Blanchette R."/>
            <person name="Grigoriev I."/>
            <person name="Cullen D."/>
        </authorList>
    </citation>
    <scope>NUCLEOTIDE SEQUENCE [LARGE SCALE GENOMIC DNA]</scope>
    <source>
        <strain evidence="3 4">MAD-698-R-SB12</strain>
    </source>
</reference>
<dbReference type="Proteomes" id="UP000194127">
    <property type="component" value="Unassembled WGS sequence"/>
</dbReference>
<dbReference type="PROSITE" id="PS50005">
    <property type="entry name" value="TPR"/>
    <property type="match status" value="1"/>
</dbReference>
<evidence type="ECO:0000259" key="2">
    <source>
        <dbReference type="Pfam" id="PF17109"/>
    </source>
</evidence>
<dbReference type="GeneID" id="36323993"/>
<sequence length="1760" mass="198534">MEIAIHPSTAGLSAIWDNAVAKFKLNTEIDLYDPRAIVQPHSTTLEDVEGPNSLLTAFQHRREHSAKLKYQRALLLVKLMPVLGDVEWLLRTEDRDEEDLADEERICIAINALFDRLPTIPRPDVQLTLTARNALDNILISYIDLMGVSHRLLYVYQEIMLDRVLQDHTEIITMTTNATGEQMLISSREELLSQLRAYWKEVEPQPDERARIQKLIVDLSDRVMRLQENRRIGKQVAARGKHAAHDIVVELLDELSSITGRIKPKLTTSVDTRSIIRIKVQILMIVGIGVKVLLAHKTVLHITTMIRSASSLFAWHEGLQSAIEELKWLVDRALPREPLPDRAEDPHLRFQKLWQDALERYAVITESDVQVLEAFTRVDTLPLLEAALAEKNHVYRRGANKTREARHALKQIGKFIKIFMRPAAKLAEPHFAGAKVVASALSKVVEAVDRSEHIYQPMLDLLNKLSSFVNRLQVFLRNDIPEEMNEPLVRILCEILVIFGLLTKHLKKGFMARIFAEDEEVKRALHSLQGLIEDEALMTATLAFSETQKMRQRMSIFVSRGMRPVWETTDAIEGQTEESAPNVDETYRRRGFPERPSLFVGRGRDKKKIIAAILECVPITVLGAAGIGKTTLVLEALHDNRVCECFTARYFVSCDNIKTVEELRIQIASVLGIPAQFGDEQLSRSILIELGQEPAILFLDNFEALFDIPTSLKKVTRELDTLAGVETLSLVVAMRGTEAPAESRLRWTRHLLQPMTLPEGARLFRKVAGIVNIDDPNVNPLVRLVDSVPLAVVLLAHEANQSGRTDTQALWDRLQADGIASLQKHDDAHDESFDLFSSIDVSVNSPRMNQNAKVVMALLAILPNGLPHSSDLLEELQSAIPHHIDLVDSLTTLCRVALAYIDDAGGPQRYRMLSPIREYCHDNPELQVSGELQKGLVQFYLNFLNARDATTIAGREIVPPELPNIEYILLSSVPSAPEAVINLSPHFPKRSGNPLAPLSKFFRRLFSPASLRHTRSTNIDSSIIRAAVLYTDWMLHLGTPSPSILEKWIPLLSEESLSYQNDLSSSLLGNCLSTLAKTYVFLDRRSQAEWYFLFASRLHEARGDLREMGNDISALGVLCLRTAVEARAEKFFQEALQLYTMCGDERGCAGALRSLAEVSLMKGDVDDAEQKLFKALRIDHNAQSCLGLASDLVYLGEVSLRRGRLDDAMQSFQSSLTFFQASGSVLGEASVHQRLGSLWQRMDTVDGAITDGLTRGRTPADLAMQSFKTALSLHKAVRDRLGEADVHVEIGYLHRSEGRLNRAEIAFLKAGKLHHQAQKRLDEAHDIRNLAQIYMDMGSYDTRAEWLFLEARQMYRTIRISRTDADTSTRSRLDIRRGYLFSAETCFQVSASRRRILEDRLGEIRTLFCLGEYYTREGRFDEAEENLSEAIALCGSVNSRHAEMRGQQLIYNLWVKDVMAAQENDPDRATEIILQFENSYSSNDDGDAHFLDYGRLSHTISIAARAALIGTTVEKTREKGCRQHVFGREGRRVRRQGAKLSQLRHKRLLACMQRRKLPADIPKLAVERVAVRRRRCGAGHVYEEIDWGGVFVLGRDIRASRNRFGEADSLAHLGKLNLRRDDLNGAEHSFLDALALHRIVQNYIGYANNLSNLGKVYLRKDDVYGAERAFLDALPLHRAIKDRLGEVNDLRNLGDDGTMNGFMHSRRASSNTPSVYTLRKRSPSSVASATCRASDSRCNWARVARRYVRTYSNKVEAQPR</sequence>
<dbReference type="Gene3D" id="3.40.50.300">
    <property type="entry name" value="P-loop containing nucleotide triphosphate hydrolases"/>
    <property type="match status" value="1"/>
</dbReference>
<dbReference type="InterPro" id="IPR011990">
    <property type="entry name" value="TPR-like_helical_dom_sf"/>
</dbReference>
<dbReference type="Gene3D" id="1.25.40.10">
    <property type="entry name" value="Tetratricopeptide repeat domain"/>
    <property type="match status" value="3"/>
</dbReference>